<dbReference type="PANTHER" id="PTHR32060">
    <property type="entry name" value="TAIL-SPECIFIC PROTEASE"/>
    <property type="match status" value="1"/>
</dbReference>
<dbReference type="PROSITE" id="PS50106">
    <property type="entry name" value="PDZ"/>
    <property type="match status" value="1"/>
</dbReference>
<proteinExistence type="inferred from homology"/>
<dbReference type="Pfam" id="PF03572">
    <property type="entry name" value="Peptidase_S41"/>
    <property type="match status" value="1"/>
</dbReference>
<dbReference type="AlphaFoldDB" id="A0A1T5A7Y5"/>
<dbReference type="SMART" id="SM00245">
    <property type="entry name" value="TSPc"/>
    <property type="match status" value="1"/>
</dbReference>
<evidence type="ECO:0000256" key="1">
    <source>
        <dbReference type="ARBA" id="ARBA00009179"/>
    </source>
</evidence>
<organism evidence="7 8">
    <name type="scientific">Acetoanaerobium noterae</name>
    <dbReference type="NCBI Taxonomy" id="745369"/>
    <lineage>
        <taxon>Bacteria</taxon>
        <taxon>Bacillati</taxon>
        <taxon>Bacillota</taxon>
        <taxon>Clostridia</taxon>
        <taxon>Peptostreptococcales</taxon>
        <taxon>Filifactoraceae</taxon>
        <taxon>Acetoanaerobium</taxon>
    </lineage>
</organism>
<dbReference type="GO" id="GO:0008236">
    <property type="term" value="F:serine-type peptidase activity"/>
    <property type="evidence" value="ECO:0007669"/>
    <property type="project" value="UniProtKB-KW"/>
</dbReference>
<dbReference type="InterPro" id="IPR041489">
    <property type="entry name" value="PDZ_6"/>
</dbReference>
<dbReference type="SMART" id="SM00228">
    <property type="entry name" value="PDZ"/>
    <property type="match status" value="1"/>
</dbReference>
<dbReference type="GO" id="GO:0006508">
    <property type="term" value="P:proteolysis"/>
    <property type="evidence" value="ECO:0007669"/>
    <property type="project" value="UniProtKB-KW"/>
</dbReference>
<dbReference type="GO" id="GO:0030288">
    <property type="term" value="C:outer membrane-bounded periplasmic space"/>
    <property type="evidence" value="ECO:0007669"/>
    <property type="project" value="TreeGrafter"/>
</dbReference>
<dbReference type="InterPro" id="IPR004447">
    <property type="entry name" value="Peptidase_S41A"/>
</dbReference>
<dbReference type="InterPro" id="IPR055210">
    <property type="entry name" value="CtpA/B_N"/>
</dbReference>
<dbReference type="NCBIfam" id="TIGR00225">
    <property type="entry name" value="prc"/>
    <property type="match status" value="1"/>
</dbReference>
<feature type="domain" description="PDZ" evidence="6">
    <location>
        <begin position="94"/>
        <end position="163"/>
    </location>
</feature>
<protein>
    <submittedName>
        <fullName evidence="7">Carboxyl-terminal processing protease</fullName>
    </submittedName>
</protein>
<dbReference type="SUPFAM" id="SSF52096">
    <property type="entry name" value="ClpP/crotonase"/>
    <property type="match status" value="1"/>
</dbReference>
<dbReference type="Proteomes" id="UP000243406">
    <property type="component" value="Unassembled WGS sequence"/>
</dbReference>
<keyword evidence="2 5" id="KW-0645">Protease</keyword>
<dbReference type="Gene3D" id="3.90.226.10">
    <property type="entry name" value="2-enoyl-CoA Hydratase, Chain A, domain 1"/>
    <property type="match status" value="1"/>
</dbReference>
<evidence type="ECO:0000259" key="6">
    <source>
        <dbReference type="PROSITE" id="PS50106"/>
    </source>
</evidence>
<evidence type="ECO:0000256" key="2">
    <source>
        <dbReference type="ARBA" id="ARBA00022670"/>
    </source>
</evidence>
<evidence type="ECO:0000256" key="5">
    <source>
        <dbReference type="RuleBase" id="RU004404"/>
    </source>
</evidence>
<dbReference type="Gene3D" id="2.30.42.10">
    <property type="match status" value="1"/>
</dbReference>
<dbReference type="InterPro" id="IPR029045">
    <property type="entry name" value="ClpP/crotonase-like_dom_sf"/>
</dbReference>
<dbReference type="InterPro" id="IPR005151">
    <property type="entry name" value="Tail-specific_protease"/>
</dbReference>
<reference evidence="8" key="1">
    <citation type="submission" date="2017-02" db="EMBL/GenBank/DDBJ databases">
        <authorList>
            <person name="Varghese N."/>
            <person name="Submissions S."/>
        </authorList>
    </citation>
    <scope>NUCLEOTIDE SEQUENCE [LARGE SCALE GENOMIC DNA]</scope>
    <source>
        <strain evidence="8">ATCC 35199</strain>
    </source>
</reference>
<sequence length="388" mass="43027">MISKKKAVIGAVLLMAVTFLLTNIFNVTIGNKVIISKSDYQEFQKLSKVRFLKDRIEDEFYQDVKEEDLIAAMERGIFDGLEDPYSQYYTKDEFKDLMEMTSGSYVGVGIVVSPGEDGFITVVAPIEDTPAEKAGILPGDKITKVDKVKYSAKEMDKAISIIKGEPGKDVVLSIIRENKPEFDITIKREQILIKSVKSEMMDEIGYMRISSFDERTGEEFDENLLSLKNNNPKGLIIDLRDNPGGLLDQVKEVADSILGEATIVYTEDRAGNRQYLKSNSSGKLDIPLVILVNENSASASEILAGAVRDNKAGTLVGTTTFGKGLVQNVVPLKDGSGYKITMAQYFTPNGEYINEKGITPEYVVEIGEEDTEDVQLNKAIEVIREKNK</sequence>
<dbReference type="OrthoDB" id="9812068at2"/>
<evidence type="ECO:0000256" key="4">
    <source>
        <dbReference type="ARBA" id="ARBA00022825"/>
    </source>
</evidence>
<gene>
    <name evidence="7" type="ORF">SAMN02745120_0846</name>
</gene>
<dbReference type="CDD" id="cd07560">
    <property type="entry name" value="Peptidase_S41_CPP"/>
    <property type="match status" value="1"/>
</dbReference>
<accession>A0A1T5A7Y5</accession>
<dbReference type="CDD" id="cd06782">
    <property type="entry name" value="cpPDZ_CPP-like"/>
    <property type="match status" value="1"/>
</dbReference>
<evidence type="ECO:0000256" key="3">
    <source>
        <dbReference type="ARBA" id="ARBA00022801"/>
    </source>
</evidence>
<dbReference type="GO" id="GO:0004175">
    <property type="term" value="F:endopeptidase activity"/>
    <property type="evidence" value="ECO:0007669"/>
    <property type="project" value="TreeGrafter"/>
</dbReference>
<dbReference type="PANTHER" id="PTHR32060:SF30">
    <property type="entry name" value="CARBOXY-TERMINAL PROCESSING PROTEASE CTPA"/>
    <property type="match status" value="1"/>
</dbReference>
<keyword evidence="8" id="KW-1185">Reference proteome</keyword>
<dbReference type="GO" id="GO:0007165">
    <property type="term" value="P:signal transduction"/>
    <property type="evidence" value="ECO:0007669"/>
    <property type="project" value="TreeGrafter"/>
</dbReference>
<dbReference type="Gene3D" id="3.30.750.44">
    <property type="match status" value="1"/>
</dbReference>
<dbReference type="RefSeq" id="WP_079588782.1">
    <property type="nucleotide sequence ID" value="NZ_FUYN01000001.1"/>
</dbReference>
<dbReference type="InterPro" id="IPR036034">
    <property type="entry name" value="PDZ_sf"/>
</dbReference>
<comment type="similarity">
    <text evidence="1 5">Belongs to the peptidase S41A family.</text>
</comment>
<dbReference type="Pfam" id="PF17820">
    <property type="entry name" value="PDZ_6"/>
    <property type="match status" value="1"/>
</dbReference>
<evidence type="ECO:0000313" key="8">
    <source>
        <dbReference type="Proteomes" id="UP000243406"/>
    </source>
</evidence>
<dbReference type="EMBL" id="FUYN01000001">
    <property type="protein sequence ID" value="SKB30969.1"/>
    <property type="molecule type" value="Genomic_DNA"/>
</dbReference>
<dbReference type="Pfam" id="PF22694">
    <property type="entry name" value="CtpB_N-like"/>
    <property type="match status" value="1"/>
</dbReference>
<dbReference type="InterPro" id="IPR001478">
    <property type="entry name" value="PDZ"/>
</dbReference>
<dbReference type="SUPFAM" id="SSF50156">
    <property type="entry name" value="PDZ domain-like"/>
    <property type="match status" value="1"/>
</dbReference>
<keyword evidence="3 5" id="KW-0378">Hydrolase</keyword>
<name>A0A1T5A7Y5_9FIRM</name>
<keyword evidence="4 5" id="KW-0720">Serine protease</keyword>
<evidence type="ECO:0000313" key="7">
    <source>
        <dbReference type="EMBL" id="SKB30969.1"/>
    </source>
</evidence>